<dbReference type="GO" id="GO:0008270">
    <property type="term" value="F:zinc ion binding"/>
    <property type="evidence" value="ECO:0007669"/>
    <property type="project" value="UniProtKB-KW"/>
</dbReference>
<evidence type="ECO:0000256" key="5">
    <source>
        <dbReference type="SAM" id="MobiDB-lite"/>
    </source>
</evidence>
<dbReference type="PROSITE" id="PS50103">
    <property type="entry name" value="ZF_C3H1"/>
    <property type="match status" value="1"/>
</dbReference>
<dbReference type="PANTHER" id="PTHR46156:SF1">
    <property type="entry name" value="ZINC FINGER CCCH DOMAIN-CONTAINING PROTEIN 3"/>
    <property type="match status" value="1"/>
</dbReference>
<reference evidence="7 8" key="1">
    <citation type="journal article" date="2018" name="Plant J.">
        <title>Genome sequences of Chlorella sorokiniana UTEX 1602 and Micractinium conductrix SAG 241.80: implications to maltose excretion by a green alga.</title>
        <authorList>
            <person name="Arriola M.B."/>
            <person name="Velmurugan N."/>
            <person name="Zhang Y."/>
            <person name="Plunkett M.H."/>
            <person name="Hondzo H."/>
            <person name="Barney B.M."/>
        </authorList>
    </citation>
    <scope>NUCLEOTIDE SEQUENCE [LARGE SCALE GENOMIC DNA]</scope>
    <source>
        <strain evidence="8">UTEX 1602</strain>
    </source>
</reference>
<dbReference type="OrthoDB" id="3247158at2759"/>
<evidence type="ECO:0000256" key="1">
    <source>
        <dbReference type="ARBA" id="ARBA00022723"/>
    </source>
</evidence>
<keyword evidence="3 4" id="KW-0862">Zinc</keyword>
<evidence type="ECO:0000256" key="3">
    <source>
        <dbReference type="ARBA" id="ARBA00022833"/>
    </source>
</evidence>
<accession>A0A2P6U3P3</accession>
<name>A0A2P6U3P3_CHLSO</name>
<dbReference type="SUPFAM" id="SSF90229">
    <property type="entry name" value="CCCH zinc finger"/>
    <property type="match status" value="1"/>
</dbReference>
<dbReference type="InterPro" id="IPR000571">
    <property type="entry name" value="Znf_CCCH"/>
</dbReference>
<dbReference type="AlphaFoldDB" id="A0A2P6U3P3"/>
<keyword evidence="2 4" id="KW-0863">Zinc-finger</keyword>
<feature type="compositionally biased region" description="Low complexity" evidence="5">
    <location>
        <begin position="59"/>
        <end position="79"/>
    </location>
</feature>
<dbReference type="Proteomes" id="UP000239899">
    <property type="component" value="Unassembled WGS sequence"/>
</dbReference>
<gene>
    <name evidence="7" type="ORF">C2E21_0302</name>
</gene>
<feature type="region of interest" description="Disordered" evidence="5">
    <location>
        <begin position="52"/>
        <end position="126"/>
    </location>
</feature>
<evidence type="ECO:0000313" key="7">
    <source>
        <dbReference type="EMBL" id="PRW60919.1"/>
    </source>
</evidence>
<protein>
    <submittedName>
        <fullName evidence="7">Zinc finger CCCH domain-containing 3</fullName>
    </submittedName>
</protein>
<sequence length="126" mass="13353">MHFLKGCCTAEPCPYVHVNLPAGAPICTRFLRGYCPAGTACPHKHYTLRMVRDEKRMEAAPGGAAGAGQQQSKDGTQGQEEGGQEGEAGEPGPKRRRRSDVDAAEAAQQASDALKPAFLSADFVPL</sequence>
<dbReference type="STRING" id="3076.A0A2P6U3P3"/>
<organism evidence="7 8">
    <name type="scientific">Chlorella sorokiniana</name>
    <name type="common">Freshwater green alga</name>
    <dbReference type="NCBI Taxonomy" id="3076"/>
    <lineage>
        <taxon>Eukaryota</taxon>
        <taxon>Viridiplantae</taxon>
        <taxon>Chlorophyta</taxon>
        <taxon>core chlorophytes</taxon>
        <taxon>Trebouxiophyceae</taxon>
        <taxon>Chlorellales</taxon>
        <taxon>Chlorellaceae</taxon>
        <taxon>Chlorella clade</taxon>
        <taxon>Chlorella</taxon>
    </lineage>
</organism>
<evidence type="ECO:0000256" key="2">
    <source>
        <dbReference type="ARBA" id="ARBA00022771"/>
    </source>
</evidence>
<comment type="caution">
    <text evidence="7">The sequence shown here is derived from an EMBL/GenBank/DDBJ whole genome shotgun (WGS) entry which is preliminary data.</text>
</comment>
<evidence type="ECO:0000313" key="8">
    <source>
        <dbReference type="Proteomes" id="UP000239899"/>
    </source>
</evidence>
<dbReference type="GO" id="GO:0005634">
    <property type="term" value="C:nucleus"/>
    <property type="evidence" value="ECO:0007669"/>
    <property type="project" value="TreeGrafter"/>
</dbReference>
<evidence type="ECO:0000259" key="6">
    <source>
        <dbReference type="PROSITE" id="PS50103"/>
    </source>
</evidence>
<keyword evidence="8" id="KW-1185">Reference proteome</keyword>
<feature type="compositionally biased region" description="Low complexity" evidence="5">
    <location>
        <begin position="104"/>
        <end position="113"/>
    </location>
</feature>
<evidence type="ECO:0000256" key="4">
    <source>
        <dbReference type="PROSITE-ProRule" id="PRU00723"/>
    </source>
</evidence>
<keyword evidence="1 4" id="KW-0479">Metal-binding</keyword>
<proteinExistence type="predicted"/>
<feature type="zinc finger region" description="C3H1-type" evidence="4">
    <location>
        <begin position="21"/>
        <end position="48"/>
    </location>
</feature>
<feature type="domain" description="C3H1-type" evidence="6">
    <location>
        <begin position="21"/>
        <end position="48"/>
    </location>
</feature>
<dbReference type="InterPro" id="IPR036855">
    <property type="entry name" value="Znf_CCCH_sf"/>
</dbReference>
<dbReference type="PANTHER" id="PTHR46156">
    <property type="entry name" value="CCCH ZINGC FINGER"/>
    <property type="match status" value="1"/>
</dbReference>
<dbReference type="EMBL" id="LHPG02000001">
    <property type="protein sequence ID" value="PRW60919.1"/>
    <property type="molecule type" value="Genomic_DNA"/>
</dbReference>